<evidence type="ECO:0000313" key="4">
    <source>
        <dbReference type="Proteomes" id="UP001303115"/>
    </source>
</evidence>
<reference evidence="4" key="1">
    <citation type="journal article" date="2023" name="Mol. Phylogenet. Evol.">
        <title>Genome-scale phylogeny and comparative genomics of the fungal order Sordariales.</title>
        <authorList>
            <person name="Hensen N."/>
            <person name="Bonometti L."/>
            <person name="Westerberg I."/>
            <person name="Brannstrom I.O."/>
            <person name="Guillou S."/>
            <person name="Cros-Aarteil S."/>
            <person name="Calhoun S."/>
            <person name="Haridas S."/>
            <person name="Kuo A."/>
            <person name="Mondo S."/>
            <person name="Pangilinan J."/>
            <person name="Riley R."/>
            <person name="LaButti K."/>
            <person name="Andreopoulos B."/>
            <person name="Lipzen A."/>
            <person name="Chen C."/>
            <person name="Yan M."/>
            <person name="Daum C."/>
            <person name="Ng V."/>
            <person name="Clum A."/>
            <person name="Steindorff A."/>
            <person name="Ohm R.A."/>
            <person name="Martin F."/>
            <person name="Silar P."/>
            <person name="Natvig D.O."/>
            <person name="Lalanne C."/>
            <person name="Gautier V."/>
            <person name="Ament-Velasquez S.L."/>
            <person name="Kruys A."/>
            <person name="Hutchinson M.I."/>
            <person name="Powell A.J."/>
            <person name="Barry K."/>
            <person name="Miller A.N."/>
            <person name="Grigoriev I.V."/>
            <person name="Debuchy R."/>
            <person name="Gladieux P."/>
            <person name="Hiltunen Thoren M."/>
            <person name="Johannesson H."/>
        </authorList>
    </citation>
    <scope>NUCLEOTIDE SEQUENCE [LARGE SCALE GENOMIC DNA]</scope>
    <source>
        <strain evidence="4">CBS 284.82</strain>
    </source>
</reference>
<accession>A0AAN6P8Q1</accession>
<dbReference type="Pfam" id="PF23584">
    <property type="entry name" value="DUF7136"/>
    <property type="match status" value="1"/>
</dbReference>
<evidence type="ECO:0000313" key="3">
    <source>
        <dbReference type="EMBL" id="KAK4032857.1"/>
    </source>
</evidence>
<organism evidence="3 4">
    <name type="scientific">Parachaetomium inaequale</name>
    <dbReference type="NCBI Taxonomy" id="2588326"/>
    <lineage>
        <taxon>Eukaryota</taxon>
        <taxon>Fungi</taxon>
        <taxon>Dikarya</taxon>
        <taxon>Ascomycota</taxon>
        <taxon>Pezizomycotina</taxon>
        <taxon>Sordariomycetes</taxon>
        <taxon>Sordariomycetidae</taxon>
        <taxon>Sordariales</taxon>
        <taxon>Chaetomiaceae</taxon>
        <taxon>Parachaetomium</taxon>
    </lineage>
</organism>
<name>A0AAN6P8Q1_9PEZI</name>
<keyword evidence="4" id="KW-1185">Reference proteome</keyword>
<dbReference type="AlphaFoldDB" id="A0AAN6P8Q1"/>
<sequence length="283" mass="30137">MRLSSLAAWSSAALLAGLSTVVRASVLEIDLVFPRDGEVYEPTPYMPIIFAVQNPGLTRYTHPGLEVLIQNMSNPDEGEGKAFYQPLNVTNWSTNETFFAYTIADNFANEGNWTVAFGVCWSTCGLEKIHWSFDGTLGRNCSGTRVSGSSFTTRKGGRTVDLVAATSNSDSTCVSRRGLGFAINITDEVLPISPNERVPGGWPPKCVMATLPEPRLDLDFCRVKIEPALAANISADITAHACAGANPPSSCPSKSAAWRPTAATAGSCFVAAAIWGTVGLILV</sequence>
<feature type="signal peptide" evidence="1">
    <location>
        <begin position="1"/>
        <end position="24"/>
    </location>
</feature>
<dbReference type="EMBL" id="MU854569">
    <property type="protein sequence ID" value="KAK4032857.1"/>
    <property type="molecule type" value="Genomic_DNA"/>
</dbReference>
<comment type="caution">
    <text evidence="3">The sequence shown here is derived from an EMBL/GenBank/DDBJ whole genome shotgun (WGS) entry which is preliminary data.</text>
</comment>
<evidence type="ECO:0000256" key="1">
    <source>
        <dbReference type="SAM" id="SignalP"/>
    </source>
</evidence>
<gene>
    <name evidence="3" type="ORF">C8A01DRAFT_20134</name>
</gene>
<feature type="chain" id="PRO_5042861830" description="DUF7136 domain-containing protein" evidence="1">
    <location>
        <begin position="25"/>
        <end position="283"/>
    </location>
</feature>
<proteinExistence type="predicted"/>
<keyword evidence="1" id="KW-0732">Signal</keyword>
<dbReference type="InterPro" id="IPR055560">
    <property type="entry name" value="DUF7136"/>
</dbReference>
<feature type="domain" description="DUF7136" evidence="2">
    <location>
        <begin position="25"/>
        <end position="251"/>
    </location>
</feature>
<evidence type="ECO:0000259" key="2">
    <source>
        <dbReference type="Pfam" id="PF23584"/>
    </source>
</evidence>
<protein>
    <recommendedName>
        <fullName evidence="2">DUF7136 domain-containing protein</fullName>
    </recommendedName>
</protein>
<dbReference type="Proteomes" id="UP001303115">
    <property type="component" value="Unassembled WGS sequence"/>
</dbReference>